<dbReference type="InterPro" id="IPR001991">
    <property type="entry name" value="Na-dicarboxylate_symporter"/>
</dbReference>
<sequence>MILALWAVVFTLMSLMPLTFPHWQSSSFFSPGLFGNDAKVDYIQLFIPANPFNSLANNIVPAVTLFSILCGLMLMHIPRKKEFIAQLDILSEILSRLTMTLVKLSPFGIFALVAQAAGTMRPEDVDRMEVYLIAFVVMALLLIFLILPLLLSTLTPFGYREVLRTGRAALLTTLLTGNLFIVLPLLVENTRTLFNRHHLENEKSDALIRIIVPIAFILPCAGQLMDLLFILFSGWFSHESFGVLQHIELYGTGLLALFGSAKVAVPFLLGMFHLPSDLFEIYLVASVLTENIKFAVEAMAVLVLAALFTAWMTGHLRYNFRRLCFRLTVIAGGCAIAILALALIFQHCIRQPGDQKQVLDAMRVKPLVEAVVFDRLPDARPLSGDHFEQIRSSGVLRVGFNANAMPFAFFNRDGKLVGFDIQMAHLLARELGCRTIEFYPIEYDQLGRILQENRIDIAMSEVSITARRLSEMAFTDHYMELSMALLVEDYRKKELLETPHLIDNPAFVIAALEGADFDRLSLSFQHSGKLKLEDYNTFFTGRSKADALLTTAENGSAWTILHPEYDLILPRHQIKDLIAYAIHPDDQRFLKFLNFWLILKRSSGETDRLYNYWIKGLDVIRPEPRWSILHDVLHGPEPALGAESAVPIR</sequence>
<comment type="caution">
    <text evidence="9">The sequence shown here is derived from an EMBL/GenBank/DDBJ whole genome shotgun (WGS) entry which is preliminary data.</text>
</comment>
<dbReference type="EMBL" id="VSSQ01005089">
    <property type="protein sequence ID" value="MPM27794.1"/>
    <property type="molecule type" value="Genomic_DNA"/>
</dbReference>
<evidence type="ECO:0000256" key="4">
    <source>
        <dbReference type="ARBA" id="ARBA00022729"/>
    </source>
</evidence>
<feature type="transmembrane region" description="Helical" evidence="7">
    <location>
        <begin position="207"/>
        <end position="237"/>
    </location>
</feature>
<proteinExistence type="predicted"/>
<keyword evidence="3 7" id="KW-0812">Transmembrane</keyword>
<evidence type="ECO:0000256" key="5">
    <source>
        <dbReference type="ARBA" id="ARBA00022989"/>
    </source>
</evidence>
<evidence type="ECO:0000256" key="2">
    <source>
        <dbReference type="ARBA" id="ARBA00022448"/>
    </source>
</evidence>
<feature type="transmembrane region" description="Helical" evidence="7">
    <location>
        <begin position="249"/>
        <end position="272"/>
    </location>
</feature>
<dbReference type="PANTHER" id="PTHR35936:SF19">
    <property type="entry name" value="AMINO-ACID-BINDING PROTEIN YXEM-RELATED"/>
    <property type="match status" value="1"/>
</dbReference>
<dbReference type="SUPFAM" id="SSF53850">
    <property type="entry name" value="Periplasmic binding protein-like II"/>
    <property type="match status" value="1"/>
</dbReference>
<dbReference type="AlphaFoldDB" id="A0A644YNX4"/>
<evidence type="ECO:0000256" key="1">
    <source>
        <dbReference type="ARBA" id="ARBA00004141"/>
    </source>
</evidence>
<dbReference type="PANTHER" id="PTHR35936">
    <property type="entry name" value="MEMBRANE-BOUND LYTIC MUREIN TRANSGLYCOSYLASE F"/>
    <property type="match status" value="1"/>
</dbReference>
<feature type="transmembrane region" description="Helical" evidence="7">
    <location>
        <begin position="97"/>
        <end position="118"/>
    </location>
</feature>
<dbReference type="InterPro" id="IPR036458">
    <property type="entry name" value="Na:dicarbo_symporter_sf"/>
</dbReference>
<keyword evidence="5 7" id="KW-1133">Transmembrane helix</keyword>
<dbReference type="Pfam" id="PF00375">
    <property type="entry name" value="SDF"/>
    <property type="match status" value="1"/>
</dbReference>
<feature type="transmembrane region" description="Helical" evidence="7">
    <location>
        <begin position="59"/>
        <end position="77"/>
    </location>
</feature>
<organism evidence="9">
    <name type="scientific">bioreactor metagenome</name>
    <dbReference type="NCBI Taxonomy" id="1076179"/>
    <lineage>
        <taxon>unclassified sequences</taxon>
        <taxon>metagenomes</taxon>
        <taxon>ecological metagenomes</taxon>
    </lineage>
</organism>
<feature type="domain" description="Solute-binding protein family 3/N-terminal" evidence="8">
    <location>
        <begin position="395"/>
        <end position="617"/>
    </location>
</feature>
<dbReference type="GO" id="GO:0015293">
    <property type="term" value="F:symporter activity"/>
    <property type="evidence" value="ECO:0007669"/>
    <property type="project" value="InterPro"/>
</dbReference>
<dbReference type="GO" id="GO:0016020">
    <property type="term" value="C:membrane"/>
    <property type="evidence" value="ECO:0007669"/>
    <property type="project" value="UniProtKB-SubCell"/>
</dbReference>
<evidence type="ECO:0000256" key="3">
    <source>
        <dbReference type="ARBA" id="ARBA00022692"/>
    </source>
</evidence>
<keyword evidence="4" id="KW-0732">Signal</keyword>
<keyword evidence="2" id="KW-0813">Transport</keyword>
<feature type="transmembrane region" description="Helical" evidence="7">
    <location>
        <begin position="169"/>
        <end position="187"/>
    </location>
</feature>
<evidence type="ECO:0000256" key="6">
    <source>
        <dbReference type="ARBA" id="ARBA00023136"/>
    </source>
</evidence>
<dbReference type="Pfam" id="PF00497">
    <property type="entry name" value="SBP_bac_3"/>
    <property type="match status" value="1"/>
</dbReference>
<dbReference type="SUPFAM" id="SSF118215">
    <property type="entry name" value="Proton glutamate symport protein"/>
    <property type="match status" value="1"/>
</dbReference>
<feature type="transmembrane region" description="Helical" evidence="7">
    <location>
        <begin position="130"/>
        <end position="157"/>
    </location>
</feature>
<dbReference type="InterPro" id="IPR001638">
    <property type="entry name" value="Solute-binding_3/MltF_N"/>
</dbReference>
<evidence type="ECO:0000313" key="9">
    <source>
        <dbReference type="EMBL" id="MPM27794.1"/>
    </source>
</evidence>
<reference evidence="9" key="1">
    <citation type="submission" date="2019-08" db="EMBL/GenBank/DDBJ databases">
        <authorList>
            <person name="Kucharzyk K."/>
            <person name="Murdoch R.W."/>
            <person name="Higgins S."/>
            <person name="Loffler F."/>
        </authorList>
    </citation>
    <scope>NUCLEOTIDE SEQUENCE</scope>
</reference>
<accession>A0A644YNX4</accession>
<name>A0A644YNX4_9ZZZZ</name>
<feature type="transmembrane region" description="Helical" evidence="7">
    <location>
        <begin position="292"/>
        <end position="311"/>
    </location>
</feature>
<protein>
    <submittedName>
        <fullName evidence="9">C4-dicarboxylate transport protein</fullName>
    </submittedName>
</protein>
<dbReference type="SMART" id="SM00062">
    <property type="entry name" value="PBPb"/>
    <property type="match status" value="1"/>
</dbReference>
<comment type="subcellular location">
    <subcellularLocation>
        <location evidence="1">Membrane</location>
        <topology evidence="1">Multi-pass membrane protein</topology>
    </subcellularLocation>
</comment>
<keyword evidence="6 7" id="KW-0472">Membrane</keyword>
<evidence type="ECO:0000256" key="7">
    <source>
        <dbReference type="SAM" id="Phobius"/>
    </source>
</evidence>
<gene>
    <name evidence="9" type="primary">dctA_9</name>
    <name evidence="9" type="ORF">SDC9_74308</name>
</gene>
<evidence type="ECO:0000259" key="8">
    <source>
        <dbReference type="SMART" id="SM00062"/>
    </source>
</evidence>
<feature type="transmembrane region" description="Helical" evidence="7">
    <location>
        <begin position="323"/>
        <end position="345"/>
    </location>
</feature>
<dbReference type="Gene3D" id="1.10.3860.10">
    <property type="entry name" value="Sodium:dicarboxylate symporter"/>
    <property type="match status" value="1"/>
</dbReference>
<dbReference type="CDD" id="cd13530">
    <property type="entry name" value="PBP2_peptides_like"/>
    <property type="match status" value="1"/>
</dbReference>
<dbReference type="Gene3D" id="3.40.190.10">
    <property type="entry name" value="Periplasmic binding protein-like II"/>
    <property type="match status" value="2"/>
</dbReference>